<evidence type="ECO:0000313" key="1">
    <source>
        <dbReference type="EMBL" id="KAF2159737.1"/>
    </source>
</evidence>
<reference evidence="1" key="1">
    <citation type="journal article" date="2020" name="Stud. Mycol.">
        <title>101 Dothideomycetes genomes: a test case for predicting lifestyles and emergence of pathogens.</title>
        <authorList>
            <person name="Haridas S."/>
            <person name="Albert R."/>
            <person name="Binder M."/>
            <person name="Bloem J."/>
            <person name="Labutti K."/>
            <person name="Salamov A."/>
            <person name="Andreopoulos B."/>
            <person name="Baker S."/>
            <person name="Barry K."/>
            <person name="Bills G."/>
            <person name="Bluhm B."/>
            <person name="Cannon C."/>
            <person name="Castanera R."/>
            <person name="Culley D."/>
            <person name="Daum C."/>
            <person name="Ezra D."/>
            <person name="Gonzalez J."/>
            <person name="Henrissat B."/>
            <person name="Kuo A."/>
            <person name="Liang C."/>
            <person name="Lipzen A."/>
            <person name="Lutzoni F."/>
            <person name="Magnuson J."/>
            <person name="Mondo S."/>
            <person name="Nolan M."/>
            <person name="Ohm R."/>
            <person name="Pangilinan J."/>
            <person name="Park H.-J."/>
            <person name="Ramirez L."/>
            <person name="Alfaro M."/>
            <person name="Sun H."/>
            <person name="Tritt A."/>
            <person name="Yoshinaga Y."/>
            <person name="Zwiers L.-H."/>
            <person name="Turgeon B."/>
            <person name="Goodwin S."/>
            <person name="Spatafora J."/>
            <person name="Crous P."/>
            <person name="Grigoriev I."/>
        </authorList>
    </citation>
    <scope>NUCLEOTIDE SEQUENCE</scope>
    <source>
        <strain evidence="1">ATCC 36951</strain>
    </source>
</reference>
<proteinExistence type="predicted"/>
<evidence type="ECO:0008006" key="3">
    <source>
        <dbReference type="Google" id="ProtNLM"/>
    </source>
</evidence>
<accession>A0A6A6BY56</accession>
<dbReference type="Proteomes" id="UP000799537">
    <property type="component" value="Unassembled WGS sequence"/>
</dbReference>
<sequence length="386" mass="43324">MAASLTIASETTVTAWGFSNQRRKDLSRLWYRAASQSLDMASCVQQPGICTVQAVQVLFMSAKKLGCLEKQMQLFGVAHKTALDLGYEQLPYEATLDIAHALLCLQEWLSTRAMDTLTTNRLLRTNETTHPAGDYILPGHALSIQVNPQLSTIFDTDFCVFLDRVAQVAAGHFEFSCNMQEEPGSYIAVLDLDYKLRALSKDPIYQVQKPARIVLSHLLLLLHKRWSLRSFEDSQFSYSRWASVTASTQIIRDIDCSREGKGEVSLWNFLVCQILNMRVIRTNKTSVNDLRCASDHVPKHRTLVPHGSVVLRAPRADRPSSSRIAGFLLRRPFEGDVQYCSISRPIMDGHGSRRMIVDELLVNPFDHGAFSYRHSSGTETETAANG</sequence>
<dbReference type="EMBL" id="ML993633">
    <property type="protein sequence ID" value="KAF2159737.1"/>
    <property type="molecule type" value="Genomic_DNA"/>
</dbReference>
<organism evidence="1 2">
    <name type="scientific">Zasmidium cellare ATCC 36951</name>
    <dbReference type="NCBI Taxonomy" id="1080233"/>
    <lineage>
        <taxon>Eukaryota</taxon>
        <taxon>Fungi</taxon>
        <taxon>Dikarya</taxon>
        <taxon>Ascomycota</taxon>
        <taxon>Pezizomycotina</taxon>
        <taxon>Dothideomycetes</taxon>
        <taxon>Dothideomycetidae</taxon>
        <taxon>Mycosphaerellales</taxon>
        <taxon>Mycosphaerellaceae</taxon>
        <taxon>Zasmidium</taxon>
    </lineage>
</organism>
<dbReference type="GeneID" id="54562875"/>
<protein>
    <recommendedName>
        <fullName evidence="3">Transcription factor domain-containing protein</fullName>
    </recommendedName>
</protein>
<gene>
    <name evidence="1" type="ORF">M409DRAFT_29741</name>
</gene>
<evidence type="ECO:0000313" key="2">
    <source>
        <dbReference type="Proteomes" id="UP000799537"/>
    </source>
</evidence>
<keyword evidence="2" id="KW-1185">Reference proteome</keyword>
<dbReference type="AlphaFoldDB" id="A0A6A6BY56"/>
<dbReference type="RefSeq" id="XP_033660626.1">
    <property type="nucleotide sequence ID" value="XM_033809603.1"/>
</dbReference>
<name>A0A6A6BY56_ZASCE</name>